<gene>
    <name evidence="1" type="ORF">WKW80_30380</name>
</gene>
<keyword evidence="2" id="KW-1185">Reference proteome</keyword>
<dbReference type="RefSeq" id="WP_340367318.1">
    <property type="nucleotide sequence ID" value="NZ_JBBKZV010000031.1"/>
</dbReference>
<organism evidence="1 2">
    <name type="scientific">Variovorax humicola</name>
    <dbReference type="NCBI Taxonomy" id="1769758"/>
    <lineage>
        <taxon>Bacteria</taxon>
        <taxon>Pseudomonadati</taxon>
        <taxon>Pseudomonadota</taxon>
        <taxon>Betaproteobacteria</taxon>
        <taxon>Burkholderiales</taxon>
        <taxon>Comamonadaceae</taxon>
        <taxon>Variovorax</taxon>
    </lineage>
</organism>
<evidence type="ECO:0000313" key="2">
    <source>
        <dbReference type="Proteomes" id="UP001363010"/>
    </source>
</evidence>
<protein>
    <submittedName>
        <fullName evidence="1">Uncharacterized protein</fullName>
    </submittedName>
</protein>
<sequence>MVLITQGNKLECGVVKMALDMYLEINGKQADWETAKKILYESGMPHLEAHRHNSLWGTLGDGEVFAEAEWGLPRRTREIIAEGAHGCSFLVEGEMSFRINNSMYDEAVATIKAFLTALTERTNMLFVLSFQYEGVYAIRDKERGFEWFWQEPR</sequence>
<dbReference type="Proteomes" id="UP001363010">
    <property type="component" value="Unassembled WGS sequence"/>
</dbReference>
<name>A0ABU8WAE3_9BURK</name>
<comment type="caution">
    <text evidence="1">The sequence shown here is derived from an EMBL/GenBank/DDBJ whole genome shotgun (WGS) entry which is preliminary data.</text>
</comment>
<reference evidence="1 2" key="1">
    <citation type="submission" date="2024-03" db="EMBL/GenBank/DDBJ databases">
        <title>Novel species of the genus Variovorax.</title>
        <authorList>
            <person name="Liu Q."/>
            <person name="Xin Y.-H."/>
        </authorList>
    </citation>
    <scope>NUCLEOTIDE SEQUENCE [LARGE SCALE GENOMIC DNA]</scope>
    <source>
        <strain evidence="1 2">KACC 18501</strain>
    </source>
</reference>
<evidence type="ECO:0000313" key="1">
    <source>
        <dbReference type="EMBL" id="MEJ8826281.1"/>
    </source>
</evidence>
<accession>A0ABU8WAE3</accession>
<dbReference type="EMBL" id="JBBKZV010000031">
    <property type="protein sequence ID" value="MEJ8826281.1"/>
    <property type="molecule type" value="Genomic_DNA"/>
</dbReference>
<proteinExistence type="predicted"/>